<proteinExistence type="predicted"/>
<keyword evidence="6" id="KW-1185">Reference proteome</keyword>
<feature type="domain" description="PA14" evidence="4">
    <location>
        <begin position="3013"/>
        <end position="3154"/>
    </location>
</feature>
<dbReference type="InterPro" id="IPR008979">
    <property type="entry name" value="Galactose-bd-like_sf"/>
</dbReference>
<dbReference type="EMBL" id="CAJRAF010000002">
    <property type="protein sequence ID" value="CAG5003317.1"/>
    <property type="molecule type" value="Genomic_DNA"/>
</dbReference>
<evidence type="ECO:0000256" key="3">
    <source>
        <dbReference type="ARBA" id="ARBA00022729"/>
    </source>
</evidence>
<evidence type="ECO:0000259" key="4">
    <source>
        <dbReference type="PROSITE" id="PS51820"/>
    </source>
</evidence>
<dbReference type="Proteomes" id="UP000680038">
    <property type="component" value="Unassembled WGS sequence"/>
</dbReference>
<dbReference type="InterPro" id="IPR055372">
    <property type="entry name" value="CBM96"/>
</dbReference>
<comment type="caution">
    <text evidence="5">The sequence shown here is derived from an EMBL/GenBank/DDBJ whole genome shotgun (WGS) entry which is preliminary data.</text>
</comment>
<comment type="subcellular location">
    <subcellularLocation>
        <location evidence="1">Secreted</location>
    </subcellularLocation>
</comment>
<dbReference type="PROSITE" id="PS51820">
    <property type="entry name" value="PA14"/>
    <property type="match status" value="3"/>
</dbReference>
<dbReference type="Pfam" id="PF24517">
    <property type="entry name" value="CBM96"/>
    <property type="match status" value="1"/>
</dbReference>
<gene>
    <name evidence="5" type="ORF">DYBT9275_03126</name>
</gene>
<evidence type="ECO:0000313" key="5">
    <source>
        <dbReference type="EMBL" id="CAG5003317.1"/>
    </source>
</evidence>
<dbReference type="RefSeq" id="WP_215239667.1">
    <property type="nucleotide sequence ID" value="NZ_CAJRAF010000002.1"/>
</dbReference>
<evidence type="ECO:0000256" key="1">
    <source>
        <dbReference type="ARBA" id="ARBA00004613"/>
    </source>
</evidence>
<feature type="domain" description="PA14" evidence="4">
    <location>
        <begin position="1793"/>
        <end position="1934"/>
    </location>
</feature>
<keyword evidence="2" id="KW-0964">Secreted</keyword>
<dbReference type="Gene3D" id="3.90.182.10">
    <property type="entry name" value="Toxin - Anthrax Protective Antigen,domain 1"/>
    <property type="match status" value="2"/>
</dbReference>
<dbReference type="Pfam" id="PF07691">
    <property type="entry name" value="PA14"/>
    <property type="match status" value="3"/>
</dbReference>
<dbReference type="NCBIfam" id="NF033679">
    <property type="entry name" value="DNRLRE_dom"/>
    <property type="match status" value="1"/>
</dbReference>
<evidence type="ECO:0000313" key="6">
    <source>
        <dbReference type="Proteomes" id="UP000680038"/>
    </source>
</evidence>
<dbReference type="Gene3D" id="2.60.120.380">
    <property type="match status" value="1"/>
</dbReference>
<dbReference type="SMART" id="SM00758">
    <property type="entry name" value="PA14"/>
    <property type="match status" value="3"/>
</dbReference>
<dbReference type="Gene3D" id="2.60.120.260">
    <property type="entry name" value="Galactose-binding domain-like"/>
    <property type="match status" value="1"/>
</dbReference>
<reference evidence="5" key="1">
    <citation type="submission" date="2021-04" db="EMBL/GenBank/DDBJ databases">
        <authorList>
            <person name="Rodrigo-Torres L."/>
            <person name="Arahal R. D."/>
            <person name="Lucena T."/>
        </authorList>
    </citation>
    <scope>NUCLEOTIDE SEQUENCE</scope>
    <source>
        <strain evidence="5">CECT 9275</strain>
    </source>
</reference>
<keyword evidence="3" id="KW-0732">Signal</keyword>
<protein>
    <recommendedName>
        <fullName evidence="4">PA14 domain-containing protein</fullName>
    </recommendedName>
</protein>
<accession>A0A916N531</accession>
<dbReference type="GO" id="GO:0005576">
    <property type="term" value="C:extracellular region"/>
    <property type="evidence" value="ECO:0007669"/>
    <property type="project" value="UniProtKB-SubCell"/>
</dbReference>
<name>A0A916N531_9BACT</name>
<dbReference type="InterPro" id="IPR011658">
    <property type="entry name" value="PA14_dom"/>
</dbReference>
<sequence>MKKVLLWTFPTEGYTSLLKGLFATIIVSFLSNGLTFAQYQKPNVNMPSPNAASLGMYGEVPVSLYTGTPNIDIPVYTIDEGKIKVPISLSYHASGVRVNQHPGWVGLNWNLNAGGAITRTVKGANDEHWVLANGNVGKYGYNHHTGALAATNWNEKPGLVNILQAKIDFGIFYDTEPDEFSFNFLGYSGKFYKSHLGDWQVVSDSEMKIQDQGLLAVPEEITAGHRGPFALQNTFGGFVITTADGMKFSFGGTNSAIEYSTSFFDERDHIWVADTWFLTKIETPEGLAVNFTYAAQNEGKFIASFNNSYQTGSMTYDIAGYASGGTSSVQSNWSKLKKHSGNLIRPVYLNKITFPKGTVDFSCSNSTELKYPERVLKGYVDWLESPEGMQATSEEDNLYNLFTYFDFDNPTEIAGKTLTQQIPYIINELIWKKLDNIVVKQKDGKTIQNIELGYNNSADHRLMLKKVSVKDGDCKNNFNLSYHNEDNLPEYFDEYDQTDHWGFYNNNTAFKYIDIEANKDNYFNHKQPSTNINVLNAGSLKEIIYPTGGKTEFIYEPHTIYKYKTVNTDGSFSLTPALTQGVGGLRIKKIISTGNSVNEKSYSYEWNGGSSGIGNGLHQYQWLSVLRAADKDGGHALTYARNFFMISNTLPMSANSLGSHIGYREVKETNSDQSYTVYKYTNYESEDGSHMDDYTLESNKWGTEGNIYDPQIDKSIERGKLLSEEKHAVQNGSKLVSKREITYKKLSDQFIKSAKASMYDFKISVNGTGGDPTYQTVISYLAAPYGYHAYQYKPEKEELYQYDETDPTKFTLATTEYTYNGIGLPTEIKTKGNGETTRTLNKYAYDYSNQVSAVGEPAASLYAMKALGMQGTPVEQQIWNDENGTDAMVDGYINLYRRYGANPGFNNIQVEKTYRFSNLSPVSGINLSKTDNGTFTYDNKYTDLVVDFGTDGYTTNGEPKQFTASDGITQSYTWGTTDETGLLKSKTIGNQTTTFEYTYPLIGVSKITDPNQLETRYSYDNFNRLSEIRDYKNNLVQSFTYNLKNNEGCPTLPLIDPYDPQVPSGCSAESVAFYNNTPENYTYTINVPTAGTYTIKITYNRSQASSIATGSIKINGGASQSLSFAYTAGSENYQEVTVNASLVAGKNTFQIFGGPNGIFRTKKVCVETSEISQPSPPTISKTSGTTVCSATSQQVTLTATNCSGAVTWYKDGTQVGTGTTHTTSVAGSYTATCTVGSLVSVASSAVVVSATSGCDPVTCSGYTFSEGQVLGTTSTNVVIRIVSGCPVAYWAGTENRVNRDWIGLLTGKTIPDNILSSCVKWDGDVLNCVSCTPPSTPVLSASPSTISVGGSSTLTASNCSGTITWSDGLGTGTTKTVSPSSTKTYTATCTVDGCVSANASVTVSVSSSPLIPVLSIWKAGVSGVRTKIKDLAEGDQIQQSSFGGGQANWFIAIAGQVTNSSGANYYDKVQINLDGPGGFSSGWGPDNVAGSDGGPFGLNGRDGGYPPTLGSYQIRGKVFNGSTELGSKTINFSIVNSCTAPSISKTSGTTVCSATNQQVTLTATGCSGTVTWYKDGTQVGTGATYTTSIAGSYTATCTDGSCVSGNSSAVVVSATSGCDPVTCSGYTFTEGQVLGTTSTNAVIRIVSGCPVAYWAGTENRVNRDWIGLMTGKSIPDNVLSSCVKWDGDALNCVSCTTPSAPSISKTSGTTVCSATNQQVTLTATGCSGTVTWYKDGTQVGTGATYTTNLPGSYTATCTVGSCVSTASSAIAVTQTSGCEAVCSNPRNAENPSGTSSGLNYKYYESAVGGNWCATSSLSGQTVVKAGNVTNFSLGNRNRDENFGFEFTGYLDVPADGEYTFYLGSDDAAVFYIGSQTVVSYEGCHGTSPEQTGTICLKAGKHAIKMLLAQGGGGFGLELQWAGPGLSKQSIADNRLFRSGSCTPPSTPVLSASPSTINVGGSSTLTASNCSGTITWSDGLGTGTTKTVSPSSTKTYSATCTVDGCVSANASVTVTVSSSPLIPVLSIWKAGVSGVRTKIKDLAEGDQIQLSSFGGGQANWFIAIAGQVTNSSGANYYDKVQINLDGPGGFSSGWGPDNVAGSDGGPFGLNGRDGGYAPTLGSYQIRGKVFNGSTELGSKTINFSIVSSCSAPTISKTSGTTVCSATNQQVALTATGCSGTVTWYKDGTPVGTGATYTTSIAGSYTATCTDGSCVSGNSSAVVVSATSGCDPVTCSGYTFSEGQVLGTTSTNAVIRIVSGCPVAYWAGTENRVNRDWIGLLTGKSIPDNILSSCVKWDGDALNCVSCTTPSAPSISKTSGTTVCSVTNQQVTLTATGCSGTVTWYKDGTQVGTGATYTTSIAGSYTATCTVGSCVSTASSAITVTQTSGCEAVCSNPRNAENPSGTSSGLNYKYYESAVGGNWCATSSLSGQTVVKAGNVTNFSLGNRNRDENFGFEFTGYLDVPADGEYTFYLGSDDAAVFYIGSQTVVSYEGCHGTSPEQTGTICLKAGKHAIKMLLAQGGGGFGLELQWAGPGLSKQSIADNRLFRSGSCTPPSTPVLSASPSTINVGGSSTLTASNCSGTITWSDGLGTGTTKTVSPSSTKTYSATCTVDGCVSANASVTVTVSSSPLIPVLSIWKAGVSGVRTKIKDLAEGDQIQLSSFGGGQANWFIAIAGQVTNSSGANYYDKVQINLDGPGGFSSGWGPDNVAGSDGGPFGLNGRDGGYAPTLGSYQIRGKVFNGSTELGSKTINFSIVSSCSAPTISKTSGTTVCSATNQQVALTATGCSGTVTWYKDGTPVGTGATYTTSIAGSYTATCTDGSCVSGNSSAVVVSATSGCDPVTCSGYTFSEGQVLGTTSTNAVIRIVSGCPVAYWAGTENRVNRDWIGLLTGKSIPDNILSSCVKWDGDALNCVSCTTPSAPSISKTSGTTVCSVTNQQVTLTATGCSGTVTWYKDGTQVGTGATYTTSIAGSYTATCTVGSCVSTASSAITVTQTSGCEAVCSNPRNAENPSGTSSGLNYKYYESAVGGNWCATSSLSGQTVVKAGNVTNFSLGNRNRDENFGFEFTGYLDVPADGEYTFYLGSDDAAVFYIGSQTVVSYEGCHGTSPEQTGTICLKAGKHAIKLLLAQGGGGFGLELQWAGPGLSKQSIADNRLFRSGSCTPPSTPVLSASPSTISVGGSSTLTASNCSGTITWSDGLGTGTTKTVSPSSTKTYSATCTVDGCVSANASVTVTVSSAPLIPVLSIWKAGVSGVRTKIKDLAEGDQIQLSSFGGGQANWFIAVAGQVTNSSGANYYDKVQINLDGPGGFSSGWGPDNVAGSDGGPFGLNGRDGGYPPTLGSYQIRGKVFNGSTELGSKTINFSIICNTDETYSQVQDARVMSHPSAAGTNYGSLPELNVGAWTYTGVAATLRTFINFSELAQIPQGATIVSATLMLKGVSQQGASLDRGENHNTNEFWIQRVTSSWSESGVTWINQPSTTTANQVGVPSITQKWDFSANLDVKNLIQDMVNLSPNQRFGLSIKLKNEVEYQFLIFSSKEASDASKRPRLQVKYTCPSVPAP</sequence>
<dbReference type="InterPro" id="IPR037524">
    <property type="entry name" value="PA14/GLEYA"/>
</dbReference>
<dbReference type="SUPFAM" id="SSF56988">
    <property type="entry name" value="Anthrax protective antigen"/>
    <property type="match status" value="3"/>
</dbReference>
<feature type="domain" description="PA14" evidence="4">
    <location>
        <begin position="2403"/>
        <end position="2544"/>
    </location>
</feature>
<organism evidence="5 6">
    <name type="scientific">Dyadobacter helix</name>
    <dbReference type="NCBI Taxonomy" id="2822344"/>
    <lineage>
        <taxon>Bacteria</taxon>
        <taxon>Pseudomonadati</taxon>
        <taxon>Bacteroidota</taxon>
        <taxon>Cytophagia</taxon>
        <taxon>Cytophagales</taxon>
        <taxon>Spirosomataceae</taxon>
        <taxon>Dyadobacter</taxon>
    </lineage>
</organism>
<evidence type="ECO:0000256" key="2">
    <source>
        <dbReference type="ARBA" id="ARBA00022525"/>
    </source>
</evidence>
<dbReference type="SUPFAM" id="SSF49785">
    <property type="entry name" value="Galactose-binding domain-like"/>
    <property type="match status" value="1"/>
</dbReference>